<sequence length="122" mass="13307">MFIVKYTADPTKGFKPDSNNRPAKDEANGLQSVKLPTFIKVKEEISKQGVQKVNDKIHHGIGGAIHDVVEVKDMAPYRVVEHGGDCWAEQKNQCGLSFAKTFGHHGDDGVGNGDTAEHKPIV</sequence>
<dbReference type="EMBL" id="JBHSMJ010000009">
    <property type="protein sequence ID" value="MFC5448276.1"/>
    <property type="molecule type" value="Genomic_DNA"/>
</dbReference>
<accession>A0ABW0K6S4</accession>
<evidence type="ECO:0000313" key="3">
    <source>
        <dbReference type="Proteomes" id="UP001596044"/>
    </source>
</evidence>
<feature type="region of interest" description="Disordered" evidence="1">
    <location>
        <begin position="1"/>
        <end position="29"/>
    </location>
</feature>
<evidence type="ECO:0000313" key="2">
    <source>
        <dbReference type="EMBL" id="MFC5448276.1"/>
    </source>
</evidence>
<name>A0ABW0K6S4_9BACL</name>
<dbReference type="Proteomes" id="UP001596044">
    <property type="component" value="Unassembled WGS sequence"/>
</dbReference>
<dbReference type="RefSeq" id="WP_270878547.1">
    <property type="nucleotide sequence ID" value="NZ_JAQFVF010000020.1"/>
</dbReference>
<comment type="caution">
    <text evidence="2">The sequence shown here is derived from an EMBL/GenBank/DDBJ whole genome shotgun (WGS) entry which is preliminary data.</text>
</comment>
<gene>
    <name evidence="2" type="ORF">ACFPOG_08385</name>
</gene>
<keyword evidence="3" id="KW-1185">Reference proteome</keyword>
<evidence type="ECO:0000256" key="1">
    <source>
        <dbReference type="SAM" id="MobiDB-lite"/>
    </source>
</evidence>
<organism evidence="2 3">
    <name type="scientific">Paenibacillus aestuarii</name>
    <dbReference type="NCBI Taxonomy" id="516965"/>
    <lineage>
        <taxon>Bacteria</taxon>
        <taxon>Bacillati</taxon>
        <taxon>Bacillota</taxon>
        <taxon>Bacilli</taxon>
        <taxon>Bacillales</taxon>
        <taxon>Paenibacillaceae</taxon>
        <taxon>Paenibacillus</taxon>
    </lineage>
</organism>
<proteinExistence type="predicted"/>
<protein>
    <submittedName>
        <fullName evidence="2">Uncharacterized protein</fullName>
    </submittedName>
</protein>
<reference evidence="3" key="1">
    <citation type="journal article" date="2019" name="Int. J. Syst. Evol. Microbiol.">
        <title>The Global Catalogue of Microorganisms (GCM) 10K type strain sequencing project: providing services to taxonomists for standard genome sequencing and annotation.</title>
        <authorList>
            <consortium name="The Broad Institute Genomics Platform"/>
            <consortium name="The Broad Institute Genome Sequencing Center for Infectious Disease"/>
            <person name="Wu L."/>
            <person name="Ma J."/>
        </authorList>
    </citation>
    <scope>NUCLEOTIDE SEQUENCE [LARGE SCALE GENOMIC DNA]</scope>
    <source>
        <strain evidence="3">KACC 11904</strain>
    </source>
</reference>